<reference evidence="2" key="1">
    <citation type="journal article" date="2021" name="PeerJ">
        <title>Extensive microbial diversity within the chicken gut microbiome revealed by metagenomics and culture.</title>
        <authorList>
            <person name="Gilroy R."/>
            <person name="Ravi A."/>
            <person name="Getino M."/>
            <person name="Pursley I."/>
            <person name="Horton D.L."/>
            <person name="Alikhan N.F."/>
            <person name="Baker D."/>
            <person name="Gharbi K."/>
            <person name="Hall N."/>
            <person name="Watson M."/>
            <person name="Adriaenssens E.M."/>
            <person name="Foster-Nyarko E."/>
            <person name="Jarju S."/>
            <person name="Secka A."/>
            <person name="Antonio M."/>
            <person name="Oren A."/>
            <person name="Chaudhuri R.R."/>
            <person name="La Ragione R."/>
            <person name="Hildebrand F."/>
            <person name="Pallen M.J."/>
        </authorList>
    </citation>
    <scope>NUCLEOTIDE SEQUENCE</scope>
    <source>
        <strain evidence="2">CHK198-12963</strain>
    </source>
</reference>
<reference evidence="2" key="2">
    <citation type="submission" date="2021-04" db="EMBL/GenBank/DDBJ databases">
        <authorList>
            <person name="Gilroy R."/>
        </authorList>
    </citation>
    <scope>NUCLEOTIDE SEQUENCE</scope>
    <source>
        <strain evidence="2">CHK198-12963</strain>
    </source>
</reference>
<keyword evidence="1" id="KW-0963">Cytoplasm</keyword>
<evidence type="ECO:0000313" key="2">
    <source>
        <dbReference type="EMBL" id="HJC66962.1"/>
    </source>
</evidence>
<comment type="subcellular location">
    <subcellularLocation>
        <location evidence="1">Cytoplasm</location>
    </subcellularLocation>
</comment>
<dbReference type="GO" id="GO:0005737">
    <property type="term" value="C:cytoplasm"/>
    <property type="evidence" value="ECO:0007669"/>
    <property type="project" value="UniProtKB-SubCell"/>
</dbReference>
<keyword evidence="1 2" id="KW-0808">Transferase</keyword>
<evidence type="ECO:0000313" key="3">
    <source>
        <dbReference type="Proteomes" id="UP000823863"/>
    </source>
</evidence>
<proteinExistence type="predicted"/>
<organism evidence="2 3">
    <name type="scientific">Candidatus Enterocloster excrementigallinarum</name>
    <dbReference type="NCBI Taxonomy" id="2838558"/>
    <lineage>
        <taxon>Bacteria</taxon>
        <taxon>Bacillati</taxon>
        <taxon>Bacillota</taxon>
        <taxon>Clostridia</taxon>
        <taxon>Lachnospirales</taxon>
        <taxon>Lachnospiraceae</taxon>
        <taxon>Enterocloster</taxon>
    </lineage>
</organism>
<keyword evidence="1 2" id="KW-0456">Lyase</keyword>
<dbReference type="InterPro" id="IPR006472">
    <property type="entry name" value="Citrate_lyase_asu"/>
</dbReference>
<dbReference type="InterPro" id="IPR037171">
    <property type="entry name" value="NagB/RpiA_transferase-like"/>
</dbReference>
<dbReference type="Gene3D" id="3.40.1080.10">
    <property type="entry name" value="Glutaconate Coenzyme A-transferase"/>
    <property type="match status" value="2"/>
</dbReference>
<sequence length="469" mass="50308">MTKRVASLREAIEKSGLQDGMCISFHHHLRGGDYVLNMVLDEIADMGIRNLTVNASSLFDCHMPLAEHIRRGVVTGLETDYVSAGIGHELSSGILEKPVIFRTHGTRPSDIASGKCHIDVAFVAAPTSDEMGNCTGKLGPSACGSLGYAMSDAMYADQTVVITDHLVPYPLTQQSITEDYVDYVVKVDSIGNPNGIVSGTTRLPKDPIALRIAGLAARVIEASGLLKEGFSFQTGAGGASLAAASCLKEIMVKRKIQGSFILGGITGYLVDMMECGCFRSILDVQCFDLKAVESIRKNPQHVEISAFHYASPTARSTAAQALDAVVLGATQIDLDFNVNVHTDSDGILMGGSGGHTDVAAGAKLAIIVAPLSRARIPLVTERVDCISTPGESVDVLVTQYGVAVNPRRRELRERMAQAGLAVYEIGDLMKMGERFNGVPEADTRRKERVIAEVRNRDGSILDRIYQAFP</sequence>
<dbReference type="GO" id="GO:0008814">
    <property type="term" value="F:citrate CoA-transferase activity"/>
    <property type="evidence" value="ECO:0007669"/>
    <property type="project" value="UniProtKB-UniRule"/>
</dbReference>
<dbReference type="PANTHER" id="PTHR40596">
    <property type="entry name" value="CITRATE LYASE ALPHA CHAIN"/>
    <property type="match status" value="1"/>
</dbReference>
<evidence type="ECO:0000256" key="1">
    <source>
        <dbReference type="PIRNR" id="PIRNR009451"/>
    </source>
</evidence>
<dbReference type="GO" id="GO:0008815">
    <property type="term" value="F:citrate (pro-3S)-lyase activity"/>
    <property type="evidence" value="ECO:0007669"/>
    <property type="project" value="UniProtKB-UniRule"/>
</dbReference>
<dbReference type="EC" id="4.1.3.6" evidence="1"/>
<dbReference type="PIRSF" id="PIRSF009451">
    <property type="entry name" value="Citrt_lyas_alpha"/>
    <property type="match status" value="1"/>
</dbReference>
<dbReference type="GO" id="GO:0006084">
    <property type="term" value="P:acetyl-CoA metabolic process"/>
    <property type="evidence" value="ECO:0007669"/>
    <property type="project" value="UniProtKB-UniRule"/>
</dbReference>
<dbReference type="NCBIfam" id="TIGR01584">
    <property type="entry name" value="citF"/>
    <property type="match status" value="1"/>
</dbReference>
<dbReference type="PANTHER" id="PTHR40596:SF1">
    <property type="entry name" value="CITRATE LYASE ALPHA CHAIN"/>
    <property type="match status" value="1"/>
</dbReference>
<gene>
    <name evidence="2" type="primary">citF</name>
    <name evidence="2" type="ORF">H9931_09660</name>
</gene>
<dbReference type="SUPFAM" id="SSF100950">
    <property type="entry name" value="NagB/RpiA/CoA transferase-like"/>
    <property type="match status" value="2"/>
</dbReference>
<dbReference type="Pfam" id="PF04223">
    <property type="entry name" value="CitF"/>
    <property type="match status" value="1"/>
</dbReference>
<dbReference type="EC" id="2.8.3.10" evidence="1"/>
<comment type="catalytic activity">
    <reaction evidence="1">
        <text>citrate = oxaloacetate + acetate</text>
        <dbReference type="Rhea" id="RHEA:10760"/>
        <dbReference type="ChEBI" id="CHEBI:16452"/>
        <dbReference type="ChEBI" id="CHEBI:16947"/>
        <dbReference type="ChEBI" id="CHEBI:30089"/>
        <dbReference type="EC" id="4.1.3.6"/>
    </reaction>
</comment>
<comment type="caution">
    <text evidence="2">The sequence shown here is derived from an EMBL/GenBank/DDBJ whole genome shotgun (WGS) entry which is preliminary data.</text>
</comment>
<comment type="catalytic activity">
    <reaction evidence="1">
        <text>citrate + acetyl-CoA = (3S)-citryl-CoA + acetate</text>
        <dbReference type="Rhea" id="RHEA:19405"/>
        <dbReference type="ChEBI" id="CHEBI:16947"/>
        <dbReference type="ChEBI" id="CHEBI:30089"/>
        <dbReference type="ChEBI" id="CHEBI:57288"/>
        <dbReference type="ChEBI" id="CHEBI:57321"/>
        <dbReference type="EC" id="2.8.3.10"/>
    </reaction>
</comment>
<dbReference type="EMBL" id="DWWB01000053">
    <property type="protein sequence ID" value="HJC66962.1"/>
    <property type="molecule type" value="Genomic_DNA"/>
</dbReference>
<dbReference type="GO" id="GO:0009346">
    <property type="term" value="C:ATP-independent citrate lyase complex"/>
    <property type="evidence" value="ECO:0007669"/>
    <property type="project" value="UniProtKB-UniRule"/>
</dbReference>
<dbReference type="Proteomes" id="UP000823863">
    <property type="component" value="Unassembled WGS sequence"/>
</dbReference>
<name>A0A9D2PWC0_9FIRM</name>
<dbReference type="AlphaFoldDB" id="A0A9D2PWC0"/>
<protein>
    <recommendedName>
        <fullName evidence="1">Citrate lyase alpha chain</fullName>
        <shortName evidence="1">Citrase alpha chain</shortName>
        <ecNumber evidence="1">2.8.3.10</ecNumber>
        <ecNumber evidence="1">4.1.3.6</ecNumber>
    </recommendedName>
    <alternativeName>
        <fullName evidence="1">Citrate (pro-3S)-lyase alpha chain</fullName>
    </alternativeName>
    <alternativeName>
        <fullName evidence="1">Citrate CoA-transferase subunit</fullName>
    </alternativeName>
</protein>
<accession>A0A9D2PWC0</accession>